<dbReference type="Pfam" id="PF08137">
    <property type="entry name" value="DVL"/>
    <property type="match status" value="1"/>
</dbReference>
<dbReference type="InterPro" id="IPR051525">
    <property type="entry name" value="DVL_RTFL_regulatory"/>
</dbReference>
<dbReference type="AlphaFoldDB" id="A0A7J7CPB4"/>
<evidence type="ECO:0000256" key="2">
    <source>
        <dbReference type="ARBA" id="ARBA00022473"/>
    </source>
</evidence>
<keyword evidence="5" id="KW-1133">Transmembrane helix</keyword>
<evidence type="ECO:0000256" key="6">
    <source>
        <dbReference type="ARBA" id="ARBA00023136"/>
    </source>
</evidence>
<evidence type="ECO:0000313" key="9">
    <source>
        <dbReference type="EMBL" id="KAF5735904.1"/>
    </source>
</evidence>
<feature type="compositionally biased region" description="Basic and acidic residues" evidence="8">
    <location>
        <begin position="10"/>
        <end position="21"/>
    </location>
</feature>
<dbReference type="InParanoid" id="A0A7J7CPB4"/>
<dbReference type="GO" id="GO:0048367">
    <property type="term" value="P:shoot system development"/>
    <property type="evidence" value="ECO:0007669"/>
    <property type="project" value="UniProtKB-ARBA"/>
</dbReference>
<keyword evidence="6" id="KW-0472">Membrane</keyword>
<dbReference type="EMBL" id="JAAARO010000014">
    <property type="protein sequence ID" value="KAF5735904.1"/>
    <property type="molecule type" value="Genomic_DNA"/>
</dbReference>
<organism evidence="9 10">
    <name type="scientific">Tripterygium wilfordii</name>
    <name type="common">Thunder God vine</name>
    <dbReference type="NCBI Taxonomy" id="458696"/>
    <lineage>
        <taxon>Eukaryota</taxon>
        <taxon>Viridiplantae</taxon>
        <taxon>Streptophyta</taxon>
        <taxon>Embryophyta</taxon>
        <taxon>Tracheophyta</taxon>
        <taxon>Spermatophyta</taxon>
        <taxon>Magnoliopsida</taxon>
        <taxon>eudicotyledons</taxon>
        <taxon>Gunneridae</taxon>
        <taxon>Pentapetalae</taxon>
        <taxon>rosids</taxon>
        <taxon>fabids</taxon>
        <taxon>Celastrales</taxon>
        <taxon>Celastraceae</taxon>
        <taxon>Tripterygium</taxon>
    </lineage>
</organism>
<reference evidence="9 10" key="1">
    <citation type="journal article" date="2020" name="Nat. Commun.">
        <title>Genome of Tripterygium wilfordii and identification of cytochrome P450 involved in triptolide biosynthesis.</title>
        <authorList>
            <person name="Tu L."/>
            <person name="Su P."/>
            <person name="Zhang Z."/>
            <person name="Gao L."/>
            <person name="Wang J."/>
            <person name="Hu T."/>
            <person name="Zhou J."/>
            <person name="Zhang Y."/>
            <person name="Zhao Y."/>
            <person name="Liu Y."/>
            <person name="Song Y."/>
            <person name="Tong Y."/>
            <person name="Lu Y."/>
            <person name="Yang J."/>
            <person name="Xu C."/>
            <person name="Jia M."/>
            <person name="Peters R.J."/>
            <person name="Huang L."/>
            <person name="Gao W."/>
        </authorList>
    </citation>
    <scope>NUCLEOTIDE SEQUENCE [LARGE SCALE GENOMIC DNA]</scope>
    <source>
        <strain evidence="10">cv. XIE 37</strain>
        <tissue evidence="9">Leaf</tissue>
    </source>
</reference>
<evidence type="ECO:0000256" key="5">
    <source>
        <dbReference type="ARBA" id="ARBA00022989"/>
    </source>
</evidence>
<keyword evidence="10" id="KW-1185">Reference proteome</keyword>
<dbReference type="Proteomes" id="UP000593562">
    <property type="component" value="Unassembled WGS sequence"/>
</dbReference>
<keyword evidence="4" id="KW-0812">Transmembrane</keyword>
<dbReference type="InterPro" id="IPR012552">
    <property type="entry name" value="DVL"/>
</dbReference>
<keyword evidence="2" id="KW-0217">Developmental protein</keyword>
<evidence type="ECO:0000256" key="4">
    <source>
        <dbReference type="ARBA" id="ARBA00022692"/>
    </source>
</evidence>
<comment type="subcellular location">
    <subcellularLocation>
        <location evidence="1">Cell membrane</location>
        <topology evidence="1">Single-pass membrane protein</topology>
    </subcellularLocation>
</comment>
<evidence type="ECO:0000256" key="7">
    <source>
        <dbReference type="ARBA" id="ARBA00024340"/>
    </source>
</evidence>
<dbReference type="PANTHER" id="PTHR33102">
    <property type="entry name" value="DVL19-RELATED-RELATED"/>
    <property type="match status" value="1"/>
</dbReference>
<evidence type="ECO:0000313" key="10">
    <source>
        <dbReference type="Proteomes" id="UP000593562"/>
    </source>
</evidence>
<evidence type="ECO:0000256" key="8">
    <source>
        <dbReference type="SAM" id="MobiDB-lite"/>
    </source>
</evidence>
<dbReference type="GO" id="GO:0005886">
    <property type="term" value="C:plasma membrane"/>
    <property type="evidence" value="ECO:0007669"/>
    <property type="project" value="UniProtKB-SubCell"/>
</dbReference>
<dbReference type="GO" id="GO:0008285">
    <property type="term" value="P:negative regulation of cell population proliferation"/>
    <property type="evidence" value="ECO:0007669"/>
    <property type="project" value="InterPro"/>
</dbReference>
<feature type="region of interest" description="Disordered" evidence="8">
    <location>
        <begin position="1"/>
        <end position="25"/>
    </location>
</feature>
<comment type="similarity">
    <text evidence="7">Belongs to the DVL/RTFL small polypeptides family.</text>
</comment>
<gene>
    <name evidence="9" type="ORF">HS088_TW14G00033</name>
</gene>
<comment type="caution">
    <text evidence="9">The sequence shown here is derived from an EMBL/GenBank/DDBJ whole genome shotgun (WGS) entry which is preliminary data.</text>
</comment>
<protein>
    <submittedName>
        <fullName evidence="9">Protein rotundifolia like 6</fullName>
    </submittedName>
</protein>
<proteinExistence type="inferred from homology"/>
<name>A0A7J7CPB4_TRIWF</name>
<evidence type="ECO:0000256" key="3">
    <source>
        <dbReference type="ARBA" id="ARBA00022475"/>
    </source>
</evidence>
<sequence length="98" mass="11393">MGQCASRGSNGRERRADDSQRRGGGCMAMVKQQRSRWYIARRCIMMLLCWHNILHYHWHLHEMRYPPIGTTRQTNGHVCVRCGPDLLGLMGSSHVIWD</sequence>
<accession>A0A7J7CPB4</accession>
<keyword evidence="3" id="KW-1003">Cell membrane</keyword>
<evidence type="ECO:0000256" key="1">
    <source>
        <dbReference type="ARBA" id="ARBA00004162"/>
    </source>
</evidence>